<dbReference type="AlphaFoldDB" id="A0A6H5INR6"/>
<evidence type="ECO:0000313" key="5">
    <source>
        <dbReference type="EMBL" id="CAB0037262.1"/>
    </source>
</evidence>
<feature type="repeat" description="ANK" evidence="3">
    <location>
        <begin position="202"/>
        <end position="234"/>
    </location>
</feature>
<dbReference type="InterPro" id="IPR002110">
    <property type="entry name" value="Ankyrin_rpt"/>
</dbReference>
<dbReference type="Pfam" id="PF12796">
    <property type="entry name" value="Ank_2"/>
    <property type="match status" value="2"/>
</dbReference>
<reference evidence="5 6" key="1">
    <citation type="submission" date="2020-02" db="EMBL/GenBank/DDBJ databases">
        <authorList>
            <person name="Ferguson B K."/>
        </authorList>
    </citation>
    <scope>NUCLEOTIDE SEQUENCE [LARGE SCALE GENOMIC DNA]</scope>
</reference>
<feature type="repeat" description="ANK" evidence="3">
    <location>
        <begin position="349"/>
        <end position="381"/>
    </location>
</feature>
<evidence type="ECO:0000256" key="2">
    <source>
        <dbReference type="ARBA" id="ARBA00023043"/>
    </source>
</evidence>
<protein>
    <submittedName>
        <fullName evidence="5">Uncharacterized protein</fullName>
    </submittedName>
</protein>
<feature type="repeat" description="ANK" evidence="3">
    <location>
        <begin position="587"/>
        <end position="619"/>
    </location>
</feature>
<evidence type="ECO:0000256" key="1">
    <source>
        <dbReference type="ARBA" id="ARBA00022737"/>
    </source>
</evidence>
<evidence type="ECO:0000256" key="3">
    <source>
        <dbReference type="PROSITE-ProRule" id="PRU00023"/>
    </source>
</evidence>
<feature type="compositionally biased region" description="Acidic residues" evidence="4">
    <location>
        <begin position="17"/>
        <end position="26"/>
    </location>
</feature>
<dbReference type="PROSITE" id="PS50088">
    <property type="entry name" value="ANK_REPEAT"/>
    <property type="match status" value="6"/>
</dbReference>
<dbReference type="Proteomes" id="UP000479190">
    <property type="component" value="Unassembled WGS sequence"/>
</dbReference>
<evidence type="ECO:0000313" key="6">
    <source>
        <dbReference type="Proteomes" id="UP000479190"/>
    </source>
</evidence>
<feature type="region of interest" description="Disordered" evidence="4">
    <location>
        <begin position="1"/>
        <end position="28"/>
    </location>
</feature>
<dbReference type="PANTHER" id="PTHR24198:SF165">
    <property type="entry name" value="ANKYRIN REPEAT-CONTAINING PROTEIN-RELATED"/>
    <property type="match status" value="1"/>
</dbReference>
<dbReference type="EMBL" id="CADCXV010000847">
    <property type="protein sequence ID" value="CAB0037262.1"/>
    <property type="molecule type" value="Genomic_DNA"/>
</dbReference>
<keyword evidence="1" id="KW-0677">Repeat</keyword>
<feature type="repeat" description="ANK" evidence="3">
    <location>
        <begin position="729"/>
        <end position="756"/>
    </location>
</feature>
<keyword evidence="6" id="KW-1185">Reference proteome</keyword>
<evidence type="ECO:0000256" key="4">
    <source>
        <dbReference type="SAM" id="MobiDB-lite"/>
    </source>
</evidence>
<dbReference type="SMART" id="SM00248">
    <property type="entry name" value="ANK"/>
    <property type="match status" value="13"/>
</dbReference>
<dbReference type="Gene3D" id="1.25.40.20">
    <property type="entry name" value="Ankyrin repeat-containing domain"/>
    <property type="match status" value="4"/>
</dbReference>
<proteinExistence type="predicted"/>
<dbReference type="SUPFAM" id="SSF48403">
    <property type="entry name" value="Ankyrin repeat"/>
    <property type="match status" value="2"/>
</dbReference>
<organism evidence="5 6">
    <name type="scientific">Trichogramma brassicae</name>
    <dbReference type="NCBI Taxonomy" id="86971"/>
    <lineage>
        <taxon>Eukaryota</taxon>
        <taxon>Metazoa</taxon>
        <taxon>Ecdysozoa</taxon>
        <taxon>Arthropoda</taxon>
        <taxon>Hexapoda</taxon>
        <taxon>Insecta</taxon>
        <taxon>Pterygota</taxon>
        <taxon>Neoptera</taxon>
        <taxon>Endopterygota</taxon>
        <taxon>Hymenoptera</taxon>
        <taxon>Apocrita</taxon>
        <taxon>Proctotrupomorpha</taxon>
        <taxon>Chalcidoidea</taxon>
        <taxon>Trichogrammatidae</taxon>
        <taxon>Trichogramma</taxon>
    </lineage>
</organism>
<dbReference type="PANTHER" id="PTHR24198">
    <property type="entry name" value="ANKYRIN REPEAT AND PROTEIN KINASE DOMAIN-CONTAINING PROTEIN"/>
    <property type="match status" value="1"/>
</dbReference>
<gene>
    <name evidence="5" type="ORF">TBRA_LOCUS9098</name>
</gene>
<name>A0A6H5INR6_9HYME</name>
<dbReference type="PROSITE" id="PS50297">
    <property type="entry name" value="ANK_REP_REGION"/>
    <property type="match status" value="6"/>
</dbReference>
<feature type="repeat" description="ANK" evidence="3">
    <location>
        <begin position="275"/>
        <end position="307"/>
    </location>
</feature>
<keyword evidence="2 3" id="KW-0040">ANK repeat</keyword>
<dbReference type="OrthoDB" id="6593077at2759"/>
<accession>A0A6H5INR6</accession>
<sequence>MSSSDDSSDESFHVEGEETDDYDTEEVDRLNQDKLAKLKCMRKKVNWNSEKERNDLLVRLYPLFKYWKGPLPNLRSIFRKNEIEHILSGSAMNWDVTSENRRGQRIIDFVVRSGYKDKPNVDKDGKPSSRRTTPVHHAAGRWLINNDNVFRALFKIYDRFDVNYTDEGGFTHFHAACMSGLDYAVQRFLEFGQDPNCVDRVRRDSPLHLAVRGEHRKVVELLLRNGANPNLINDTGETPLHVICLTSVDEELLKLFFKINDENNRMVQIDARDDLGLTPLNVIIKYGLSNMIGLLLRNGADPNLANREGSTPLHLICQQVVDEENFAKLFFEFTDANRQTILIDAKDNFGRTPLQWAVANFMPDTIDVLLDRGADLSSFAFPSESHFIDRFRSRAYPIYPNYKLRLASGLLSVVERLESRGYELDRSDALVVMKLFADYGVLDTLADLDNDWKGPPPNLRDIFGKNEIKCILTACAIHKDRSVANHRGQLIIEFVALSGYKDKPKIDEDGKPLLSYTTPVHHAARRWYPNRDNVVRELFKIYDKYDVNYIDEFGFTHFHAACIAGLDDVVNRFVDLGQDLNCIDQETGDPPLHLALREKQKEVVKSLLTRGADPNLPNAEGWTSLHIICQTCLDDDLAEFFFKINDDIDQTVQVDARDNLGRTPLHLALGYGLNVTAELLLRRGADPNIADEKGLTPLHLICQEDFAETFFCVNKEKHQVVWVDAQDKRGRTPLQYAVASLLPHLIDTLLDHGADLYVFVFPDESHFDERFEALVFKADANFKLRLASGLMSVVKHLEHRGYELDRSDALVIMKLFAKYQLLSMPADLDKRWYNNEEFAREAKKIMVKPIMSLYNFVRLRPEKAEKLLSYSDYFTFARADHYWSFDERYSEACAVYLNTILCRTFLRRWTLEYFLKLTRYRLSTECCEIIIEQLSIEDLLHVCLAPEVMIQSHDVCENDVKPDEEKCNKSRPLRARKIPKKLKDYVQ</sequence>
<feature type="repeat" description="ANK" evidence="3">
    <location>
        <begin position="660"/>
        <end position="692"/>
    </location>
</feature>
<dbReference type="InterPro" id="IPR036770">
    <property type="entry name" value="Ankyrin_rpt-contain_sf"/>
</dbReference>